<dbReference type="KEGG" id="pbd:PBOR_34405"/>
<dbReference type="Proteomes" id="UP000029518">
    <property type="component" value="Chromosome"/>
</dbReference>
<name>A0A089LKP1_PAEBO</name>
<sequence>MDKLMEVLEAKNAVYVIIHHERQIRTAQEGAEFFGIEPGQTAQACRRPHSSLIRMTWRS</sequence>
<dbReference type="InterPro" id="IPR036754">
    <property type="entry name" value="YbaK/aa-tRNA-synt-asso_dom_sf"/>
</dbReference>
<gene>
    <name evidence="1" type="ORF">PBOR_34405</name>
</gene>
<accession>A0A089LKP1</accession>
<dbReference type="AlphaFoldDB" id="A0A089LKP1"/>
<dbReference type="EMBL" id="CP009285">
    <property type="protein sequence ID" value="AIQ61432.1"/>
    <property type="molecule type" value="Genomic_DNA"/>
</dbReference>
<evidence type="ECO:0000313" key="2">
    <source>
        <dbReference type="Proteomes" id="UP000029518"/>
    </source>
</evidence>
<reference evidence="1" key="1">
    <citation type="submission" date="2014-08" db="EMBL/GenBank/DDBJ databases">
        <title>Comparative genomics of the Paenibacillus odorifer group.</title>
        <authorList>
            <person name="den Bakker H.C."/>
            <person name="Tsai Y.-C.Y.-C."/>
            <person name="Martin N."/>
            <person name="Korlach J."/>
            <person name="Wiedmann M."/>
        </authorList>
    </citation>
    <scope>NUCLEOTIDE SEQUENCE [LARGE SCALE GENOMIC DNA]</scope>
    <source>
        <strain evidence="1">DSM 13188</strain>
    </source>
</reference>
<dbReference type="GO" id="GO:0002161">
    <property type="term" value="F:aminoacyl-tRNA deacylase activity"/>
    <property type="evidence" value="ECO:0007669"/>
    <property type="project" value="InterPro"/>
</dbReference>
<organism evidence="1 2">
    <name type="scientific">Paenibacillus borealis</name>
    <dbReference type="NCBI Taxonomy" id="160799"/>
    <lineage>
        <taxon>Bacteria</taxon>
        <taxon>Bacillati</taxon>
        <taxon>Bacillota</taxon>
        <taxon>Bacilli</taxon>
        <taxon>Bacillales</taxon>
        <taxon>Paenibacillaceae</taxon>
        <taxon>Paenibacillus</taxon>
    </lineage>
</organism>
<protein>
    <submittedName>
        <fullName evidence="1">Uncharacterized protein</fullName>
    </submittedName>
</protein>
<dbReference type="SUPFAM" id="SSF55826">
    <property type="entry name" value="YbaK/ProRS associated domain"/>
    <property type="match status" value="1"/>
</dbReference>
<evidence type="ECO:0000313" key="1">
    <source>
        <dbReference type="EMBL" id="AIQ61432.1"/>
    </source>
</evidence>
<proteinExistence type="predicted"/>
<keyword evidence="2" id="KW-1185">Reference proteome</keyword>
<dbReference type="HOGENOM" id="CLU_2956187_0_0_9"/>